<dbReference type="Gene3D" id="2.10.60.10">
    <property type="entry name" value="CD59"/>
    <property type="match status" value="1"/>
</dbReference>
<keyword evidence="7" id="KW-1185">Reference proteome</keyword>
<dbReference type="CDD" id="cd23619">
    <property type="entry name" value="TFP_LU_ECD_SLURP1"/>
    <property type="match status" value="1"/>
</dbReference>
<keyword evidence="2" id="KW-0336">GPI-anchor</keyword>
<dbReference type="GO" id="GO:0005886">
    <property type="term" value="C:plasma membrane"/>
    <property type="evidence" value="ECO:0007669"/>
    <property type="project" value="UniProtKB-SubCell"/>
</dbReference>
<evidence type="ECO:0000256" key="2">
    <source>
        <dbReference type="ARBA" id="ARBA00022622"/>
    </source>
</evidence>
<feature type="non-terminal residue" evidence="6">
    <location>
        <position position="1"/>
    </location>
</feature>
<dbReference type="SUPFAM" id="SSF57302">
    <property type="entry name" value="Snake toxin-like"/>
    <property type="match status" value="1"/>
</dbReference>
<comment type="caution">
    <text evidence="6">The sequence shown here is derived from an EMBL/GenBank/DDBJ whole genome shotgun (WGS) entry which is preliminary data.</text>
</comment>
<organism evidence="6 7">
    <name type="scientific">Sousa chinensis</name>
    <name type="common">Indo-pacific humpbacked dolphin</name>
    <name type="synonym">Steno chinensis</name>
    <dbReference type="NCBI Taxonomy" id="103600"/>
    <lineage>
        <taxon>Eukaryota</taxon>
        <taxon>Metazoa</taxon>
        <taxon>Chordata</taxon>
        <taxon>Craniata</taxon>
        <taxon>Vertebrata</taxon>
        <taxon>Euteleostomi</taxon>
        <taxon>Mammalia</taxon>
        <taxon>Eutheria</taxon>
        <taxon>Laurasiatheria</taxon>
        <taxon>Artiodactyla</taxon>
        <taxon>Whippomorpha</taxon>
        <taxon>Cetacea</taxon>
        <taxon>Odontoceti</taxon>
        <taxon>Delphinidae</taxon>
        <taxon>Sousa</taxon>
    </lineage>
</organism>
<proteinExistence type="predicted"/>
<dbReference type="InterPro" id="IPR018363">
    <property type="entry name" value="CD59_antigen_CS"/>
</dbReference>
<dbReference type="InterPro" id="IPR051110">
    <property type="entry name" value="Ly-6/neurotoxin-like_GPI-ap"/>
</dbReference>
<accession>A0A484GQI4</accession>
<dbReference type="PANTHER" id="PTHR16983:SF16">
    <property type="entry name" value="UPAR_LY6 DOMAIN-CONTAINING PROTEIN"/>
    <property type="match status" value="1"/>
</dbReference>
<dbReference type="PROSITE" id="PS00983">
    <property type="entry name" value="LY6_UPAR"/>
    <property type="match status" value="1"/>
</dbReference>
<evidence type="ECO:0000313" key="6">
    <source>
        <dbReference type="EMBL" id="TEA37873.1"/>
    </source>
</evidence>
<dbReference type="InterPro" id="IPR045860">
    <property type="entry name" value="Snake_toxin-like_sf"/>
</dbReference>
<comment type="subcellular location">
    <subcellularLocation>
        <location evidence="1">Cell membrane</location>
        <topology evidence="1">Lipid-anchor</topology>
        <topology evidence="1">GPI-anchor</topology>
    </subcellularLocation>
</comment>
<reference evidence="6 7" key="1">
    <citation type="journal article" date="2018" name="Genomics">
        <title>Molecular footprints of inshore aquatic adaptation in Indo-Pacific humpback dolphin (Sousa chinensis).</title>
        <authorList>
            <person name="Ming Y."/>
            <person name="Jian J."/>
            <person name="Yu F."/>
            <person name="Yu X."/>
            <person name="Wang J."/>
            <person name="Liu W."/>
        </authorList>
    </citation>
    <scope>NUCLEOTIDE SEQUENCE [LARGE SCALE GENOMIC DNA]</scope>
    <source>
        <strain evidence="6">MY-2018</strain>
        <tissue evidence="6">Skin</tissue>
    </source>
</reference>
<dbReference type="InterPro" id="IPR035076">
    <property type="entry name" value="Toxin/TOLIP"/>
</dbReference>
<evidence type="ECO:0000313" key="7">
    <source>
        <dbReference type="Proteomes" id="UP000295264"/>
    </source>
</evidence>
<dbReference type="AlphaFoldDB" id="A0A484GQI4"/>
<evidence type="ECO:0000259" key="5">
    <source>
        <dbReference type="Pfam" id="PF00087"/>
    </source>
</evidence>
<name>A0A484GQI4_SOUCH</name>
<keyword evidence="3" id="KW-0732">Signal</keyword>
<dbReference type="PANTHER" id="PTHR16983">
    <property type="entry name" value="UPAR/LY6 DOMAIN-CONTAINING PROTEIN"/>
    <property type="match status" value="1"/>
</dbReference>
<feature type="domain" description="Snake toxin/toxin-like" evidence="5">
    <location>
        <begin position="95"/>
        <end position="181"/>
    </location>
</feature>
<keyword evidence="2" id="KW-0449">Lipoprotein</keyword>
<feature type="region of interest" description="Disordered" evidence="4">
    <location>
        <begin position="1"/>
        <end position="58"/>
    </location>
</feature>
<gene>
    <name evidence="6" type="ORF">DBR06_SOUSAS1410108</name>
</gene>
<protein>
    <recommendedName>
        <fullName evidence="5">Snake toxin/toxin-like domain-containing protein</fullName>
    </recommendedName>
</protein>
<dbReference type="EMBL" id="QWLN02005128">
    <property type="protein sequence ID" value="TEA37873.1"/>
    <property type="molecule type" value="Genomic_DNA"/>
</dbReference>
<dbReference type="Pfam" id="PF00087">
    <property type="entry name" value="Toxin_TOLIP"/>
    <property type="match status" value="1"/>
</dbReference>
<dbReference type="FunFam" id="2.10.60.10:FF:000003">
    <property type="entry name" value="lymphocyte antigen 6E isoform X1"/>
    <property type="match status" value="1"/>
</dbReference>
<evidence type="ECO:0000256" key="1">
    <source>
        <dbReference type="ARBA" id="ARBA00004609"/>
    </source>
</evidence>
<dbReference type="Proteomes" id="UP000295264">
    <property type="component" value="Unassembled WGS sequence"/>
</dbReference>
<dbReference type="GO" id="GO:0098552">
    <property type="term" value="C:side of membrane"/>
    <property type="evidence" value="ECO:0007669"/>
    <property type="project" value="UniProtKB-KW"/>
</dbReference>
<keyword evidence="2" id="KW-0472">Membrane</keyword>
<sequence length="198" mass="19740">RSQGAGEPSPSAAPFQVAWGSSPGAGMSRVGVGAKVESPTEGVAEAAEQSGGCSGCSPSLRGGPGTARCRDETQGTRLALLALVPATGCELGEALRCFTCEQPTALPLCETITNCKPEDTACETSQLMVESGEAGGPQAGSFCFNHSPGVTSSCSSSCETADPDSIGAAYPSYCCSHDLCNSMGVARLSAGALAPRGP</sequence>
<evidence type="ECO:0000256" key="3">
    <source>
        <dbReference type="ARBA" id="ARBA00022729"/>
    </source>
</evidence>
<evidence type="ECO:0000256" key="4">
    <source>
        <dbReference type="SAM" id="MobiDB-lite"/>
    </source>
</evidence>
<keyword evidence="2" id="KW-0325">Glycoprotein</keyword>